<feature type="binding site" evidence="2">
    <location>
        <begin position="35"/>
        <end position="36"/>
    </location>
    <ligand>
        <name>D-alanylgriseoluteate</name>
        <dbReference type="ChEBI" id="CHEBI:167053"/>
    </ligand>
</feature>
<reference evidence="4 5" key="1">
    <citation type="journal article" date="2017" name="Antonie Van Leeuwenhoek">
        <title>Phylogenomic resolution of the bacterial genus Pantoea and its relationship with Erwinia and Tatumella.</title>
        <authorList>
            <person name="Palmer M."/>
            <person name="Steenkamp E.T."/>
            <person name="Coetzee M.P."/>
            <person name="Chan W.Y."/>
            <person name="van Zyl E."/>
            <person name="De Maayer P."/>
            <person name="Coutinho T.A."/>
            <person name="Blom J."/>
            <person name="Smits T.H."/>
            <person name="Duffy B."/>
            <person name="Venter S.N."/>
        </authorList>
    </citation>
    <scope>NUCLEOTIDE SEQUENCE [LARGE SCALE GENOMIC DNA]</scope>
    <source>
        <strain evidence="4 5">LMG 26277</strain>
    </source>
</reference>
<feature type="binding site" evidence="2">
    <location>
        <position position="50"/>
    </location>
    <ligand>
        <name>D-alanylgriseoluteate</name>
        <dbReference type="ChEBI" id="CHEBI:167053"/>
    </ligand>
</feature>
<accession>A0A1X1D3N0</accession>
<dbReference type="OrthoDB" id="9806945at2"/>
<gene>
    <name evidence="4" type="ORF">HA48_16725</name>
</gene>
<evidence type="ECO:0000259" key="3">
    <source>
        <dbReference type="Pfam" id="PF00903"/>
    </source>
</evidence>
<feature type="domain" description="Glyoxalase/fosfomycin resistance/dioxygenase" evidence="3">
    <location>
        <begin position="5"/>
        <end position="119"/>
    </location>
</feature>
<dbReference type="Gene3D" id="3.30.720.120">
    <property type="match status" value="1"/>
</dbReference>
<dbReference type="RefSeq" id="WP_128602376.1">
    <property type="nucleotide sequence ID" value="NZ_MLFS01000053.1"/>
</dbReference>
<protein>
    <recommendedName>
        <fullName evidence="1">Phenazine antibiotic resistance protein</fullName>
    </recommendedName>
</protein>
<dbReference type="GO" id="GO:0046677">
    <property type="term" value="P:response to antibiotic"/>
    <property type="evidence" value="ECO:0007669"/>
    <property type="project" value="UniProtKB-UniRule"/>
</dbReference>
<dbReference type="STRING" id="1076551.HA48_16725"/>
<keyword evidence="1" id="KW-0046">Antibiotic resistance</keyword>
<evidence type="ECO:0000313" key="5">
    <source>
        <dbReference type="Proteomes" id="UP000193104"/>
    </source>
</evidence>
<dbReference type="Gene3D" id="3.30.720.110">
    <property type="match status" value="1"/>
</dbReference>
<evidence type="ECO:0000256" key="1">
    <source>
        <dbReference type="PIRNR" id="PIRNR039020"/>
    </source>
</evidence>
<dbReference type="Pfam" id="PF00903">
    <property type="entry name" value="Glyoxalase"/>
    <property type="match status" value="1"/>
</dbReference>
<name>A0A1X1D3N0_9GAMM</name>
<evidence type="ECO:0000313" key="4">
    <source>
        <dbReference type="EMBL" id="ORM71293.1"/>
    </source>
</evidence>
<dbReference type="InterPro" id="IPR004360">
    <property type="entry name" value="Glyas_Fos-R_dOase_dom"/>
</dbReference>
<comment type="subunit">
    <text evidence="1">Homodimer.</text>
</comment>
<evidence type="ECO:0000256" key="2">
    <source>
        <dbReference type="PIRSR" id="PIRSR039020-50"/>
    </source>
</evidence>
<dbReference type="PIRSF" id="PIRSF039020">
    <property type="entry name" value="EhpR"/>
    <property type="match status" value="1"/>
</dbReference>
<dbReference type="GO" id="GO:0042803">
    <property type="term" value="F:protein homodimerization activity"/>
    <property type="evidence" value="ECO:0007669"/>
    <property type="project" value="UniProtKB-UniRule"/>
</dbReference>
<dbReference type="SUPFAM" id="SSF54593">
    <property type="entry name" value="Glyoxalase/Bleomycin resistance protein/Dihydroxybiphenyl dioxygenase"/>
    <property type="match status" value="1"/>
</dbReference>
<dbReference type="AlphaFoldDB" id="A0A1X1D3N0"/>
<dbReference type="InterPro" id="IPR026275">
    <property type="entry name" value="Glyoxalase/dOase/EhpR"/>
</dbReference>
<comment type="function">
    <text evidence="1">Required for resistance to the phenazine antibiotic.</text>
</comment>
<sequence length="128" mass="14478">MLTANMTIIYVHNVLKSADFYAALFDMKPAELSPTFAMFIFPGGFKLGIWSKYTVQPVVHQQTGSASGELVFKTASKADVDFLYHEWAMLREITVLQTPVRMDFGYTFSVIDADGHRLRVCFLQLDEA</sequence>
<dbReference type="InterPro" id="IPR029068">
    <property type="entry name" value="Glyas_Bleomycin-R_OHBP_Dase"/>
</dbReference>
<keyword evidence="5" id="KW-1185">Reference proteome</keyword>
<dbReference type="Proteomes" id="UP000193104">
    <property type="component" value="Unassembled WGS sequence"/>
</dbReference>
<dbReference type="EMBL" id="MLFS01000053">
    <property type="protein sequence ID" value="ORM71293.1"/>
    <property type="molecule type" value="Genomic_DNA"/>
</dbReference>
<proteinExistence type="predicted"/>
<organism evidence="4 5">
    <name type="scientific">Pantoea wallisii</name>
    <dbReference type="NCBI Taxonomy" id="1076551"/>
    <lineage>
        <taxon>Bacteria</taxon>
        <taxon>Pseudomonadati</taxon>
        <taxon>Pseudomonadota</taxon>
        <taxon>Gammaproteobacteria</taxon>
        <taxon>Enterobacterales</taxon>
        <taxon>Erwiniaceae</taxon>
        <taxon>Pantoea</taxon>
    </lineage>
</organism>
<comment type="caution">
    <text evidence="4">The sequence shown here is derived from an EMBL/GenBank/DDBJ whole genome shotgun (WGS) entry which is preliminary data.</text>
</comment>